<keyword evidence="8" id="KW-1185">Reference proteome</keyword>
<dbReference type="CDD" id="cd02002">
    <property type="entry name" value="TPP_BFDC"/>
    <property type="match status" value="1"/>
</dbReference>
<dbReference type="EMBL" id="CP026309">
    <property type="protein sequence ID" value="AUV82266.1"/>
    <property type="molecule type" value="Genomic_DNA"/>
</dbReference>
<dbReference type="Gene3D" id="3.40.50.1220">
    <property type="entry name" value="TPP-binding domain"/>
    <property type="match status" value="1"/>
</dbReference>
<dbReference type="GO" id="GO:0003984">
    <property type="term" value="F:acetolactate synthase activity"/>
    <property type="evidence" value="ECO:0007669"/>
    <property type="project" value="TreeGrafter"/>
</dbReference>
<evidence type="ECO:0000256" key="3">
    <source>
        <dbReference type="RuleBase" id="RU362132"/>
    </source>
</evidence>
<dbReference type="GO" id="GO:0044272">
    <property type="term" value="P:sulfur compound biosynthetic process"/>
    <property type="evidence" value="ECO:0007669"/>
    <property type="project" value="UniProtKB-ARBA"/>
</dbReference>
<dbReference type="PANTHER" id="PTHR18968:SF13">
    <property type="entry name" value="ACETOLACTATE SYNTHASE CATALYTIC SUBUNIT, MITOCHONDRIAL"/>
    <property type="match status" value="1"/>
</dbReference>
<accession>A0A2I8VK09</accession>
<dbReference type="InterPro" id="IPR029035">
    <property type="entry name" value="DHS-like_NAD/FAD-binding_dom"/>
</dbReference>
<evidence type="ECO:0000259" key="5">
    <source>
        <dbReference type="Pfam" id="PF02775"/>
    </source>
</evidence>
<dbReference type="PANTHER" id="PTHR18968">
    <property type="entry name" value="THIAMINE PYROPHOSPHATE ENZYMES"/>
    <property type="match status" value="1"/>
</dbReference>
<dbReference type="Pfam" id="PF00205">
    <property type="entry name" value="TPP_enzyme_M"/>
    <property type="match status" value="1"/>
</dbReference>
<dbReference type="SUPFAM" id="SSF52467">
    <property type="entry name" value="DHS-like NAD/FAD-binding domain"/>
    <property type="match status" value="1"/>
</dbReference>
<dbReference type="SUPFAM" id="SSF52518">
    <property type="entry name" value="Thiamin diphosphate-binding fold (THDP-binding)"/>
    <property type="match status" value="2"/>
</dbReference>
<dbReference type="Pfam" id="PF02775">
    <property type="entry name" value="TPP_enzyme_C"/>
    <property type="match status" value="1"/>
</dbReference>
<dbReference type="RefSeq" id="WP_103425955.1">
    <property type="nucleotide sequence ID" value="NZ_CP026309.1"/>
</dbReference>
<dbReference type="GO" id="GO:0009099">
    <property type="term" value="P:L-valine biosynthetic process"/>
    <property type="evidence" value="ECO:0007669"/>
    <property type="project" value="TreeGrafter"/>
</dbReference>
<protein>
    <submittedName>
        <fullName evidence="7">Acetolactate synthase</fullName>
    </submittedName>
</protein>
<keyword evidence="2 3" id="KW-0786">Thiamine pyrophosphate</keyword>
<dbReference type="GO" id="GO:0005948">
    <property type="term" value="C:acetolactate synthase complex"/>
    <property type="evidence" value="ECO:0007669"/>
    <property type="project" value="TreeGrafter"/>
</dbReference>
<sequence length="553" mass="58006">MTTGADLFVEALESYGVTRLFGNPGTTELPLMQAIGDSDVEYVLGLHEDVAVAAASGYATSRRYDSHRESGVLPLGVVNLHLAGGLGHGLGNLLNADFSGAPLLVTAGNHHRDFQQEEPILSGDLVSLAEQYTKWAAEVKDVAALPTMVRRAVRTALTPPTGPVFLALPVDVQQAETDQGPQRLGPIPTAGRGDSAAIDDAARVVAEAREPVVVLGDEVARSGGVDSAVEFAEAAGARVHGEILAGEVNFPSEHEQWRGPLSTRAGYTATAMDTDTLVFVGCSTNTTVSRPTEPLVPDDATCVHVTNDGWELGKHAPADVAVLGDPAQVLSELADSVREAVDEDERARRLDAVRAWGAEGNEPPDVADGRSTKHGLARALARVAPEAVVVDEGITASPALHSTFPFEPTQLVGEKGGSLGFGVGAAAGVALAEREAGRDRSVVAYVGDGSYLYYPQAIYTAVRYGLDLTVVVPDNRNYRILKENTALLMGGEPDDYEYEGVDFDPPADLVASAESYGALGLRVDDPAELDATLERALGHDGPALVDVPVTDDG</sequence>
<dbReference type="GO" id="GO:0030976">
    <property type="term" value="F:thiamine pyrophosphate binding"/>
    <property type="evidence" value="ECO:0007669"/>
    <property type="project" value="InterPro"/>
</dbReference>
<evidence type="ECO:0000256" key="2">
    <source>
        <dbReference type="ARBA" id="ARBA00023052"/>
    </source>
</evidence>
<dbReference type="AlphaFoldDB" id="A0A2I8VK09"/>
<dbReference type="Pfam" id="PF02776">
    <property type="entry name" value="TPP_enzyme_N"/>
    <property type="match status" value="1"/>
</dbReference>
<gene>
    <name evidence="7" type="ORF">C2R22_11935</name>
</gene>
<dbReference type="GO" id="GO:0000287">
    <property type="term" value="F:magnesium ion binding"/>
    <property type="evidence" value="ECO:0007669"/>
    <property type="project" value="InterPro"/>
</dbReference>
<feature type="domain" description="Thiamine pyrophosphate enzyme central" evidence="4">
    <location>
        <begin position="198"/>
        <end position="333"/>
    </location>
</feature>
<dbReference type="InterPro" id="IPR045229">
    <property type="entry name" value="TPP_enz"/>
</dbReference>
<dbReference type="GeneID" id="35592812"/>
<proteinExistence type="inferred from homology"/>
<dbReference type="InterPro" id="IPR012001">
    <property type="entry name" value="Thiamin_PyroP_enz_TPP-bd_dom"/>
</dbReference>
<reference evidence="7 8" key="1">
    <citation type="submission" date="2018-01" db="EMBL/GenBank/DDBJ databases">
        <title>Complete genome sequence of Salinigranum rubrum GX10T, an extremely halophilic archaeon isolated from a marine solar saltern.</title>
        <authorList>
            <person name="Han S."/>
        </authorList>
    </citation>
    <scope>NUCLEOTIDE SEQUENCE [LARGE SCALE GENOMIC DNA]</scope>
    <source>
        <strain evidence="7 8">GX10</strain>
    </source>
</reference>
<dbReference type="GO" id="GO:0009097">
    <property type="term" value="P:isoleucine biosynthetic process"/>
    <property type="evidence" value="ECO:0007669"/>
    <property type="project" value="TreeGrafter"/>
</dbReference>
<evidence type="ECO:0000259" key="4">
    <source>
        <dbReference type="Pfam" id="PF00205"/>
    </source>
</evidence>
<dbReference type="CDD" id="cd07035">
    <property type="entry name" value="TPP_PYR_POX_like"/>
    <property type="match status" value="1"/>
</dbReference>
<name>A0A2I8VK09_9EURY</name>
<dbReference type="Gene3D" id="3.40.50.970">
    <property type="match status" value="2"/>
</dbReference>
<evidence type="ECO:0000256" key="1">
    <source>
        <dbReference type="ARBA" id="ARBA00007812"/>
    </source>
</evidence>
<dbReference type="InterPro" id="IPR012000">
    <property type="entry name" value="Thiamin_PyroP_enz_cen_dom"/>
</dbReference>
<evidence type="ECO:0000259" key="6">
    <source>
        <dbReference type="Pfam" id="PF02776"/>
    </source>
</evidence>
<dbReference type="OrthoDB" id="6837at2157"/>
<dbReference type="Proteomes" id="UP000236584">
    <property type="component" value="Chromosome"/>
</dbReference>
<evidence type="ECO:0000313" key="8">
    <source>
        <dbReference type="Proteomes" id="UP000236584"/>
    </source>
</evidence>
<dbReference type="InterPro" id="IPR029061">
    <property type="entry name" value="THDP-binding"/>
</dbReference>
<dbReference type="KEGG" id="srub:C2R22_11935"/>
<feature type="domain" description="Thiamine pyrophosphate enzyme N-terminal TPP-binding" evidence="6">
    <location>
        <begin position="3"/>
        <end position="116"/>
    </location>
</feature>
<dbReference type="InterPro" id="IPR011766">
    <property type="entry name" value="TPP_enzyme_TPP-bd"/>
</dbReference>
<feature type="domain" description="Thiamine pyrophosphate enzyme TPP-binding" evidence="5">
    <location>
        <begin position="416"/>
        <end position="547"/>
    </location>
</feature>
<dbReference type="GO" id="GO:0050660">
    <property type="term" value="F:flavin adenine dinucleotide binding"/>
    <property type="evidence" value="ECO:0007669"/>
    <property type="project" value="TreeGrafter"/>
</dbReference>
<evidence type="ECO:0000313" key="7">
    <source>
        <dbReference type="EMBL" id="AUV82266.1"/>
    </source>
</evidence>
<organism evidence="7 8">
    <name type="scientific">Salinigranum rubrum</name>
    <dbReference type="NCBI Taxonomy" id="755307"/>
    <lineage>
        <taxon>Archaea</taxon>
        <taxon>Methanobacteriati</taxon>
        <taxon>Methanobacteriota</taxon>
        <taxon>Stenosarchaea group</taxon>
        <taxon>Halobacteria</taxon>
        <taxon>Halobacteriales</taxon>
        <taxon>Haloferacaceae</taxon>
        <taxon>Salinigranum</taxon>
    </lineage>
</organism>
<comment type="similarity">
    <text evidence="1 3">Belongs to the TPP enzyme family.</text>
</comment>